<dbReference type="AlphaFoldDB" id="A0A379DEU7"/>
<keyword evidence="2" id="KW-1185">Reference proteome</keyword>
<name>A0A379DEU7_9PAST</name>
<dbReference type="RefSeq" id="WP_115316480.1">
    <property type="nucleotide sequence ID" value="NZ_LWIF01000002.1"/>
</dbReference>
<proteinExistence type="predicted"/>
<evidence type="ECO:0000313" key="2">
    <source>
        <dbReference type="Proteomes" id="UP000255417"/>
    </source>
</evidence>
<dbReference type="EMBL" id="UGTA01000002">
    <property type="protein sequence ID" value="SUB76399.1"/>
    <property type="molecule type" value="Genomic_DNA"/>
</dbReference>
<sequence length="59" mass="7105">MRKYNHFLTPVSQNFNELTPEQQKDIEKISEKMNLMKKTGRLELMYKGECLFKKPIKTK</sequence>
<dbReference type="Proteomes" id="UP000255417">
    <property type="component" value="Unassembled WGS sequence"/>
</dbReference>
<accession>A0A379DEU7</accession>
<organism evidence="1 2">
    <name type="scientific">Phocoenobacter uteri</name>
    <dbReference type="NCBI Taxonomy" id="146806"/>
    <lineage>
        <taxon>Bacteria</taxon>
        <taxon>Pseudomonadati</taxon>
        <taxon>Pseudomonadota</taxon>
        <taxon>Gammaproteobacteria</taxon>
        <taxon>Pasteurellales</taxon>
        <taxon>Pasteurellaceae</taxon>
        <taxon>Phocoenobacter</taxon>
    </lineage>
</organism>
<protein>
    <submittedName>
        <fullName evidence="1">Uncharacterized protein</fullName>
    </submittedName>
</protein>
<gene>
    <name evidence="1" type="ORF">NCTC12872_02027</name>
</gene>
<reference evidence="1 2" key="1">
    <citation type="submission" date="2018-06" db="EMBL/GenBank/DDBJ databases">
        <authorList>
            <consortium name="Pathogen Informatics"/>
            <person name="Doyle S."/>
        </authorList>
    </citation>
    <scope>NUCLEOTIDE SEQUENCE [LARGE SCALE GENOMIC DNA]</scope>
    <source>
        <strain evidence="1 2">NCTC12872</strain>
    </source>
</reference>
<evidence type="ECO:0000313" key="1">
    <source>
        <dbReference type="EMBL" id="SUB76399.1"/>
    </source>
</evidence>